<reference evidence="1 2" key="1">
    <citation type="journal article" date="2022" name="Gigascience">
        <title>A chromosome-level genome assembly and annotation of the desert horned lizard, Phrynosoma platyrhinos, provides insight into chromosomal rearrangements among reptiles.</title>
        <authorList>
            <person name="Koochekian N."/>
            <person name="Ascanio A."/>
            <person name="Farleigh K."/>
            <person name="Card D.C."/>
            <person name="Schield D.R."/>
            <person name="Castoe T.A."/>
            <person name="Jezkova T."/>
        </authorList>
    </citation>
    <scope>NUCLEOTIDE SEQUENCE [LARGE SCALE GENOMIC DNA]</scope>
    <source>
        <strain evidence="1">NK-2021</strain>
    </source>
</reference>
<dbReference type="Proteomes" id="UP000826234">
    <property type="component" value="Unassembled WGS sequence"/>
</dbReference>
<comment type="caution">
    <text evidence="1">The sequence shown here is derived from an EMBL/GenBank/DDBJ whole genome shotgun (WGS) entry which is preliminary data.</text>
</comment>
<evidence type="ECO:0000313" key="1">
    <source>
        <dbReference type="EMBL" id="KAH0627026.1"/>
    </source>
</evidence>
<dbReference type="Gene3D" id="1.10.357.120">
    <property type="match status" value="1"/>
</dbReference>
<evidence type="ECO:0008006" key="3">
    <source>
        <dbReference type="Google" id="ProtNLM"/>
    </source>
</evidence>
<protein>
    <recommendedName>
        <fullName evidence="3">DNA-directed RNA polymerase</fullName>
    </recommendedName>
</protein>
<sequence length="197" mass="22797">MEGLIVHYDLTVRDSDGSVVQFLYGEDGLDIPKTQFLQSKQFPFIADNHKAIEKTEHLDEILPKMDPEQANGQFRAIKKWQARHQLPLRRKGGFLQFCQKKLAGIKAQIPTGELVNGRDPATLQLVKMWYELNEKSRRKYQKKTAKCPDPSLSIWRPDIHFGSVSETFENGVENFIGEWNTQNELSYSKSELSSQRW</sequence>
<dbReference type="EMBL" id="JAIPUX010000521">
    <property type="protein sequence ID" value="KAH0627026.1"/>
    <property type="molecule type" value="Genomic_DNA"/>
</dbReference>
<evidence type="ECO:0000313" key="2">
    <source>
        <dbReference type="Proteomes" id="UP000826234"/>
    </source>
</evidence>
<gene>
    <name evidence="1" type="ORF">JD844_002388</name>
</gene>
<proteinExistence type="predicted"/>
<organism evidence="1 2">
    <name type="scientific">Phrynosoma platyrhinos</name>
    <name type="common">Desert horned lizard</name>
    <dbReference type="NCBI Taxonomy" id="52577"/>
    <lineage>
        <taxon>Eukaryota</taxon>
        <taxon>Metazoa</taxon>
        <taxon>Chordata</taxon>
        <taxon>Craniata</taxon>
        <taxon>Vertebrata</taxon>
        <taxon>Euteleostomi</taxon>
        <taxon>Lepidosauria</taxon>
        <taxon>Squamata</taxon>
        <taxon>Bifurcata</taxon>
        <taxon>Unidentata</taxon>
        <taxon>Episquamata</taxon>
        <taxon>Toxicofera</taxon>
        <taxon>Iguania</taxon>
        <taxon>Phrynosomatidae</taxon>
        <taxon>Phrynosomatinae</taxon>
        <taxon>Phrynosoma</taxon>
    </lineage>
</organism>
<keyword evidence="2" id="KW-1185">Reference proteome</keyword>
<accession>A0ABQ7TC16</accession>
<name>A0ABQ7TC16_PHRPL</name>
<dbReference type="SUPFAM" id="SSF64484">
    <property type="entry name" value="beta and beta-prime subunits of DNA dependent RNA-polymerase"/>
    <property type="match status" value="1"/>
</dbReference>